<evidence type="ECO:0008006" key="4">
    <source>
        <dbReference type="Google" id="ProtNLM"/>
    </source>
</evidence>
<evidence type="ECO:0000313" key="3">
    <source>
        <dbReference type="Proteomes" id="UP001500540"/>
    </source>
</evidence>
<organism evidence="2 3">
    <name type="scientific">Microbacterium kribbense</name>
    <dbReference type="NCBI Taxonomy" id="433645"/>
    <lineage>
        <taxon>Bacteria</taxon>
        <taxon>Bacillati</taxon>
        <taxon>Actinomycetota</taxon>
        <taxon>Actinomycetes</taxon>
        <taxon>Micrococcales</taxon>
        <taxon>Microbacteriaceae</taxon>
        <taxon>Microbacterium</taxon>
    </lineage>
</organism>
<keyword evidence="1" id="KW-0812">Transmembrane</keyword>
<keyword evidence="3" id="KW-1185">Reference proteome</keyword>
<name>A0ABP7H150_9MICO</name>
<dbReference type="PROSITE" id="PS00409">
    <property type="entry name" value="PROKAR_NTER_METHYL"/>
    <property type="match status" value="1"/>
</dbReference>
<sequence>MSPHVSDEGITLVELIIAMLVGVIVSGLTVLILVNTWGTQKDVVSESLATTRGQLVASTLERSMRNALAFDVSADGTTLRVRTSLNDNLVCQGFAISAAAGAQFIQTSSTLPAAGTWPVWQSDVAVHGSAPFITRTLNGVAYNFDLTTDGARVHFAGTTTGRNLTGVTAPCW</sequence>
<proteinExistence type="predicted"/>
<protein>
    <recommendedName>
        <fullName evidence="4">Prepilin-type N-terminal cleavage/methylation domain-containing protein</fullName>
    </recommendedName>
</protein>
<comment type="caution">
    <text evidence="2">The sequence shown here is derived from an EMBL/GenBank/DDBJ whole genome shotgun (WGS) entry which is preliminary data.</text>
</comment>
<feature type="transmembrane region" description="Helical" evidence="1">
    <location>
        <begin position="12"/>
        <end position="34"/>
    </location>
</feature>
<dbReference type="Proteomes" id="UP001500540">
    <property type="component" value="Unassembled WGS sequence"/>
</dbReference>
<evidence type="ECO:0000313" key="2">
    <source>
        <dbReference type="EMBL" id="GAA3775606.1"/>
    </source>
</evidence>
<evidence type="ECO:0000256" key="1">
    <source>
        <dbReference type="SAM" id="Phobius"/>
    </source>
</evidence>
<keyword evidence="1" id="KW-0472">Membrane</keyword>
<accession>A0ABP7H150</accession>
<keyword evidence="1" id="KW-1133">Transmembrane helix</keyword>
<reference evidence="3" key="1">
    <citation type="journal article" date="2019" name="Int. J. Syst. Evol. Microbiol.">
        <title>The Global Catalogue of Microorganisms (GCM) 10K type strain sequencing project: providing services to taxonomists for standard genome sequencing and annotation.</title>
        <authorList>
            <consortium name="The Broad Institute Genomics Platform"/>
            <consortium name="The Broad Institute Genome Sequencing Center for Infectious Disease"/>
            <person name="Wu L."/>
            <person name="Ma J."/>
        </authorList>
    </citation>
    <scope>NUCLEOTIDE SEQUENCE [LARGE SCALE GENOMIC DNA]</scope>
    <source>
        <strain evidence="3">JCM 16950</strain>
    </source>
</reference>
<gene>
    <name evidence="2" type="ORF">GCM10022240_29030</name>
</gene>
<dbReference type="InterPro" id="IPR012902">
    <property type="entry name" value="N_methyl_site"/>
</dbReference>
<dbReference type="EMBL" id="BAABAF010000010">
    <property type="protein sequence ID" value="GAA3775606.1"/>
    <property type="molecule type" value="Genomic_DNA"/>
</dbReference>